<dbReference type="Proteomes" id="UP000324585">
    <property type="component" value="Unassembled WGS sequence"/>
</dbReference>
<keyword evidence="6" id="KW-0539">Nucleus</keyword>
<comment type="caution">
    <text evidence="9">The sequence shown here is derived from an EMBL/GenBank/DDBJ whole genome shotgun (WGS) entry which is preliminary data.</text>
</comment>
<dbReference type="OrthoDB" id="10265971at2759"/>
<evidence type="ECO:0000256" key="5">
    <source>
        <dbReference type="ARBA" id="ARBA00022840"/>
    </source>
</evidence>
<evidence type="ECO:0000313" key="9">
    <source>
        <dbReference type="EMBL" id="KAA8498245.1"/>
    </source>
</evidence>
<dbReference type="GO" id="GO:0000077">
    <property type="term" value="P:DNA damage checkpoint signaling"/>
    <property type="evidence" value="ECO:0007669"/>
    <property type="project" value="TreeGrafter"/>
</dbReference>
<dbReference type="Pfam" id="PF03215">
    <property type="entry name" value="Rad17"/>
    <property type="match status" value="1"/>
</dbReference>
<dbReference type="GO" id="GO:0006281">
    <property type="term" value="P:DNA repair"/>
    <property type="evidence" value="ECO:0007669"/>
    <property type="project" value="InterPro"/>
</dbReference>
<keyword evidence="4" id="KW-0227">DNA damage</keyword>
<feature type="region of interest" description="Disordered" evidence="8">
    <location>
        <begin position="138"/>
        <end position="243"/>
    </location>
</feature>
<reference evidence="10" key="1">
    <citation type="journal article" date="2019" name="Nat. Commun.">
        <title>Expansion of phycobilisome linker gene families in mesophilic red algae.</title>
        <authorList>
            <person name="Lee J."/>
            <person name="Kim D."/>
            <person name="Bhattacharya D."/>
            <person name="Yoon H.S."/>
        </authorList>
    </citation>
    <scope>NUCLEOTIDE SEQUENCE [LARGE SCALE GENOMIC DNA]</scope>
    <source>
        <strain evidence="10">CCMP 1328</strain>
    </source>
</reference>
<keyword evidence="3" id="KW-0547">Nucleotide-binding</keyword>
<evidence type="ECO:0000256" key="6">
    <source>
        <dbReference type="ARBA" id="ARBA00023242"/>
    </source>
</evidence>
<evidence type="ECO:0000256" key="8">
    <source>
        <dbReference type="SAM" id="MobiDB-lite"/>
    </source>
</evidence>
<comment type="subcellular location">
    <subcellularLocation>
        <location evidence="1">Nucleus</location>
    </subcellularLocation>
</comment>
<keyword evidence="10" id="KW-1185">Reference proteome</keyword>
<dbReference type="PANTHER" id="PTHR12172">
    <property type="entry name" value="CELL CYCLE CHECKPOINT PROTEIN RAD17"/>
    <property type="match status" value="1"/>
</dbReference>
<dbReference type="GO" id="GO:0005524">
    <property type="term" value="F:ATP binding"/>
    <property type="evidence" value="ECO:0007669"/>
    <property type="project" value="UniProtKB-KW"/>
</dbReference>
<feature type="compositionally biased region" description="Basic and acidic residues" evidence="8">
    <location>
        <begin position="223"/>
        <end position="232"/>
    </location>
</feature>
<dbReference type="InterPro" id="IPR004582">
    <property type="entry name" value="Checkpoint_prot_Rad17_Rad24"/>
</dbReference>
<name>A0A5J4Z4I7_PORPP</name>
<dbReference type="PANTHER" id="PTHR12172:SF0">
    <property type="entry name" value="CELL CYCLE CHECKPOINT PROTEIN RAD17"/>
    <property type="match status" value="1"/>
</dbReference>
<proteinExistence type="inferred from homology"/>
<dbReference type="InterPro" id="IPR027417">
    <property type="entry name" value="P-loop_NTPase"/>
</dbReference>
<dbReference type="GO" id="GO:0003682">
    <property type="term" value="F:chromatin binding"/>
    <property type="evidence" value="ECO:0007669"/>
    <property type="project" value="TreeGrafter"/>
</dbReference>
<feature type="compositionally biased region" description="Low complexity" evidence="8">
    <location>
        <begin position="184"/>
        <end position="193"/>
    </location>
</feature>
<organism evidence="9 10">
    <name type="scientific">Porphyridium purpureum</name>
    <name type="common">Red alga</name>
    <name type="synonym">Porphyridium cruentum</name>
    <dbReference type="NCBI Taxonomy" id="35688"/>
    <lineage>
        <taxon>Eukaryota</taxon>
        <taxon>Rhodophyta</taxon>
        <taxon>Bangiophyceae</taxon>
        <taxon>Porphyridiales</taxon>
        <taxon>Porphyridiaceae</taxon>
        <taxon>Porphyridium</taxon>
    </lineage>
</organism>
<dbReference type="SUPFAM" id="SSF52540">
    <property type="entry name" value="P-loop containing nucleoside triphosphate hydrolases"/>
    <property type="match status" value="1"/>
</dbReference>
<feature type="region of interest" description="Disordered" evidence="8">
    <location>
        <begin position="39"/>
        <end position="66"/>
    </location>
</feature>
<protein>
    <submittedName>
        <fullName evidence="9">Cell cycle checkpoint protein RAD17</fullName>
    </submittedName>
</protein>
<dbReference type="EMBL" id="VRMN01000001">
    <property type="protein sequence ID" value="KAA8498245.1"/>
    <property type="molecule type" value="Genomic_DNA"/>
</dbReference>
<dbReference type="Gene3D" id="3.40.50.300">
    <property type="entry name" value="P-loop containing nucleotide triphosphate hydrolases"/>
    <property type="match status" value="1"/>
</dbReference>
<dbReference type="GO" id="GO:0033314">
    <property type="term" value="P:mitotic DNA replication checkpoint signaling"/>
    <property type="evidence" value="ECO:0007669"/>
    <property type="project" value="TreeGrafter"/>
</dbReference>
<feature type="compositionally biased region" description="Basic residues" evidence="8">
    <location>
        <begin position="149"/>
        <end position="162"/>
    </location>
</feature>
<comment type="similarity">
    <text evidence="2">Belongs to the rad17/RAD24 family.</text>
</comment>
<accession>A0A5J4Z4I7</accession>
<evidence type="ECO:0000313" key="10">
    <source>
        <dbReference type="Proteomes" id="UP000324585"/>
    </source>
</evidence>
<feature type="compositionally biased region" description="Polar residues" evidence="8">
    <location>
        <begin position="42"/>
        <end position="61"/>
    </location>
</feature>
<keyword evidence="7" id="KW-0131">Cell cycle</keyword>
<dbReference type="GO" id="GO:0003689">
    <property type="term" value="F:DNA clamp loader activity"/>
    <property type="evidence" value="ECO:0007669"/>
    <property type="project" value="TreeGrafter"/>
</dbReference>
<dbReference type="GO" id="GO:0005634">
    <property type="term" value="C:nucleus"/>
    <property type="evidence" value="ECO:0007669"/>
    <property type="project" value="UniProtKB-SubCell"/>
</dbReference>
<keyword evidence="5" id="KW-0067">ATP-binding</keyword>
<evidence type="ECO:0000256" key="4">
    <source>
        <dbReference type="ARBA" id="ARBA00022763"/>
    </source>
</evidence>
<evidence type="ECO:0000256" key="3">
    <source>
        <dbReference type="ARBA" id="ARBA00022741"/>
    </source>
</evidence>
<dbReference type="AlphaFoldDB" id="A0A5J4Z4I7"/>
<sequence length="828" mass="91040">MPKPVRSSLLISSLLAYALPMTLRLLMQMRTQLRLLHPQPKHQMQMSSRTSWPNSRVSSHTHPAKQIIKKHVKKNSSIEIRAVLVGSSTSWRENRTSGTASPGLWLGFLKQGLVSPGPLHGTMPNPRTLRTAQSQLLLEKASPSSSLRLPRKSLRKSPRLKQTRAVASACEDDDAEQQCDEHSMTSSASSSSSLLVRRRPWPAEAKTQVVESERRASARRKLDRNGSKRYKNETPSPGRDCEHDVVEECDSDLELTHIGAKMSCVTVPMPMPPQQRMEQQQDCTREPGNVTDVPPRILRDWREKHEPRRLQDLVINKRKVGEIQDWLGAVNQRSLNPSETGRAQVPRVLVLHGPTGCGKTTTLSVLAQEMELDFIHWEFPVGAPSRDLAVLIDDFLHEVQFSNMAFATGPTIKRPPGQRLVVFDSPPWFRSIEQRDRVFALLHEMSFASVVPIVVVLTDLVGASADTREMITLSWASLKNASFVTAVKLNAVPPTSMKKALRQALHKEKLLASEAEVAAACAFAAGDLRALMLALEFQSVNPTGTLPGPASAALPCATLPLTNASLNQRPRKRRKMTSDAGTGDSKAMAVTQFDASSIDSPIGLFHLLGKILRNKRTESGLRKSSANFIMDHLGIDEERFIMLLHANYVDHVGDCSALADLAEQLSFVSLGCAWNDDQHAYAAVRETSALVACEALLTMNAEPAPVVFRALHGSESGIVRRQGAETELLGASWLRELTASFPELRTSAVLTDYTSYRSLVGSQSDAHARSMPSELDASRVAKSIRGLSLTPHFHPGNLERGGVGSSALLAEAVQERSDDLIEEWSDAA</sequence>
<evidence type="ECO:0000256" key="1">
    <source>
        <dbReference type="ARBA" id="ARBA00004123"/>
    </source>
</evidence>
<gene>
    <name evidence="9" type="ORF">FVE85_5830</name>
</gene>
<evidence type="ECO:0000256" key="7">
    <source>
        <dbReference type="ARBA" id="ARBA00023306"/>
    </source>
</evidence>
<evidence type="ECO:0000256" key="2">
    <source>
        <dbReference type="ARBA" id="ARBA00006168"/>
    </source>
</evidence>